<keyword evidence="4" id="KW-1003">Cell membrane</keyword>
<keyword evidence="7 18" id="KW-0732">Signal</keyword>
<dbReference type="GO" id="GO:0031625">
    <property type="term" value="F:ubiquitin protein ligase binding"/>
    <property type="evidence" value="ECO:0007669"/>
    <property type="project" value="Ensembl"/>
</dbReference>
<feature type="disulfide bond" evidence="16">
    <location>
        <begin position="30"/>
        <end position="91"/>
    </location>
</feature>
<reference evidence="21" key="3">
    <citation type="submission" date="2025-09" db="UniProtKB">
        <authorList>
            <consortium name="Ensembl"/>
        </authorList>
    </citation>
    <scope>IDENTIFICATION</scope>
</reference>
<feature type="disulfide bond" evidence="16">
    <location>
        <begin position="102"/>
        <end position="143"/>
    </location>
</feature>
<feature type="transmembrane region" description="Helical" evidence="17">
    <location>
        <begin position="295"/>
        <end position="319"/>
    </location>
</feature>
<evidence type="ECO:0000313" key="21">
    <source>
        <dbReference type="Ensembl" id="ENSBGRP00000016850.1"/>
    </source>
</evidence>
<evidence type="ECO:0000256" key="14">
    <source>
        <dbReference type="ARBA" id="ARBA00049756"/>
    </source>
</evidence>
<evidence type="ECO:0000256" key="10">
    <source>
        <dbReference type="ARBA" id="ARBA00023136"/>
    </source>
</evidence>
<evidence type="ECO:0000256" key="17">
    <source>
        <dbReference type="SAM" id="Phobius"/>
    </source>
</evidence>
<feature type="transmembrane region" description="Helical" evidence="17">
    <location>
        <begin position="339"/>
        <end position="358"/>
    </location>
</feature>
<dbReference type="SMART" id="SM01330">
    <property type="entry name" value="Frizzled"/>
    <property type="match status" value="1"/>
</dbReference>
<dbReference type="InterPro" id="IPR020067">
    <property type="entry name" value="Frizzled_dom"/>
</dbReference>
<proteinExistence type="inferred from homology"/>
<dbReference type="GO" id="GO:0017147">
    <property type="term" value="F:Wnt-protein binding"/>
    <property type="evidence" value="ECO:0007669"/>
    <property type="project" value="TreeGrafter"/>
</dbReference>
<dbReference type="GO" id="GO:0060070">
    <property type="term" value="P:canonical Wnt signaling pathway"/>
    <property type="evidence" value="ECO:0007669"/>
    <property type="project" value="Ensembl"/>
</dbReference>
<evidence type="ECO:0000313" key="22">
    <source>
        <dbReference type="Proteomes" id="UP000694520"/>
    </source>
</evidence>
<evidence type="ECO:0000256" key="2">
    <source>
        <dbReference type="ARBA" id="ARBA00008077"/>
    </source>
</evidence>
<dbReference type="GO" id="GO:0042813">
    <property type="term" value="F:Wnt receptor activity"/>
    <property type="evidence" value="ECO:0007669"/>
    <property type="project" value="Ensembl"/>
</dbReference>
<evidence type="ECO:0000256" key="18">
    <source>
        <dbReference type="SAM" id="SignalP"/>
    </source>
</evidence>
<feature type="transmembrane region" description="Helical" evidence="17">
    <location>
        <begin position="220"/>
        <end position="243"/>
    </location>
</feature>
<keyword evidence="13" id="KW-0807">Transducer</keyword>
<dbReference type="GO" id="GO:0035567">
    <property type="term" value="P:non-canonical Wnt signaling pathway"/>
    <property type="evidence" value="ECO:0007669"/>
    <property type="project" value="TreeGrafter"/>
</dbReference>
<sequence>REVVTSLLAALALLQRSSGAAAASAKELACQEITVPLCKGIGYNYTYMPNQFNHDTQDEAGLEVHQFWPLVEIQCSPDLKFFLCSMYTPICLEDYKKPLPPCRSVCERAKAGCAPLMRQYGFAWPDRMRCDRLPEQGNPDTLCMDYNRTDLTTAAPSPPRRPPPPGGGGDAPGCQCRAPMVSVSSERHPLYNRVKTGQIANCALPCHNPFFSQDERAFTVFWIGLWSVLCFVSTFATVSTFLIDMERFKYPERPIIFLSACYLFVSVGYLVRLVLGAVEQHVRYETTGPALCTVVFLLVYFFGMASSIWWVILSLTWFLAAGMKWGNEAIAGYSQYFHLAAWLVPSVKSIAVLALSSVDGDPVAGICYVGNQSLDNLRGFVLAPLVIYLFIGTMFLLAGFVSLFRIRSVIKQQGGPTKTHKLEKLMIRLGLFTVLYTVPAAVVVACLFYEQHNRPRWEATHNCPCLRDLQPDQARRPDYAVFMLKYFMCLVVGITSGVWVWSGKTLESWRAIYSLYIFCKKFRGHPVRTNISILFCQ</sequence>
<feature type="transmembrane region" description="Helical" evidence="17">
    <location>
        <begin position="479"/>
        <end position="501"/>
    </location>
</feature>
<evidence type="ECO:0000256" key="15">
    <source>
        <dbReference type="ARBA" id="ARBA00053382"/>
    </source>
</evidence>
<protein>
    <recommendedName>
        <fullName evidence="14">Frizzled-5</fullName>
    </recommendedName>
</protein>
<dbReference type="AlphaFoldDB" id="A0A8B9X6G5"/>
<evidence type="ECO:0000256" key="9">
    <source>
        <dbReference type="ARBA" id="ARBA00023040"/>
    </source>
</evidence>
<comment type="function">
    <text evidence="15">Receptor for Wnt proteins. Functions in the canonical Wnt/beta-catenin signaling pathway. In vitro activates WNT2, WNT10B, WNT5A, but not WNT2B or WNT4 signaling. In neurons, activation by WNT7A promotes formation of synapses. May be involved in transduction and intercellular transmission of polarity information during tissue morphogenesis and/or in differentiated tissues. Plays a role in yolk sac angiogenesis and in placental vascularization. Plays a role in ocular development.</text>
</comment>
<dbReference type="GO" id="GO:0030165">
    <property type="term" value="F:PDZ domain binding"/>
    <property type="evidence" value="ECO:0007669"/>
    <property type="project" value="Ensembl"/>
</dbReference>
<evidence type="ECO:0000256" key="4">
    <source>
        <dbReference type="ARBA" id="ARBA00022475"/>
    </source>
</evidence>
<dbReference type="GeneTree" id="ENSGT00940000161191"/>
<dbReference type="Pfam" id="PF01534">
    <property type="entry name" value="Frizzled"/>
    <property type="match status" value="1"/>
</dbReference>
<keyword evidence="22" id="KW-1185">Reference proteome</keyword>
<dbReference type="Gene3D" id="1.20.1070.10">
    <property type="entry name" value="Rhodopsin 7-helix transmembrane proteins"/>
    <property type="match status" value="1"/>
</dbReference>
<dbReference type="FunFam" id="1.10.2000.10:FF:000004">
    <property type="entry name" value="Frizzled class receptor 8a"/>
    <property type="match status" value="1"/>
</dbReference>
<evidence type="ECO:0000256" key="5">
    <source>
        <dbReference type="ARBA" id="ARBA00022687"/>
    </source>
</evidence>
<keyword evidence="6 17" id="KW-0812">Transmembrane</keyword>
<feature type="disulfide bond" evidence="16">
    <location>
        <begin position="75"/>
        <end position="113"/>
    </location>
</feature>
<reference evidence="21" key="1">
    <citation type="submission" date="2019-05" db="EMBL/GenBank/DDBJ databases">
        <authorList>
            <person name="Zhang S."/>
            <person name="Liu J."/>
        </authorList>
    </citation>
    <scope>NUCLEOTIDE SEQUENCE [LARGE SCALE GENOMIC DNA]</scope>
</reference>
<evidence type="ECO:0000256" key="3">
    <source>
        <dbReference type="ARBA" id="ARBA00022473"/>
    </source>
</evidence>
<organism evidence="21 22">
    <name type="scientific">Bos mutus grunniens</name>
    <name type="common">Wild yak</name>
    <name type="synonym">Bos grunniens</name>
    <dbReference type="NCBI Taxonomy" id="30521"/>
    <lineage>
        <taxon>Eukaryota</taxon>
        <taxon>Metazoa</taxon>
        <taxon>Chordata</taxon>
        <taxon>Craniata</taxon>
        <taxon>Vertebrata</taxon>
        <taxon>Euteleostomi</taxon>
        <taxon>Mammalia</taxon>
        <taxon>Eutheria</taxon>
        <taxon>Laurasiatheria</taxon>
        <taxon>Artiodactyla</taxon>
        <taxon>Ruminantia</taxon>
        <taxon>Pecora</taxon>
        <taxon>Bovidae</taxon>
        <taxon>Bovinae</taxon>
        <taxon>Bos</taxon>
    </lineage>
</organism>
<evidence type="ECO:0000256" key="13">
    <source>
        <dbReference type="ARBA" id="ARBA00023224"/>
    </source>
</evidence>
<gene>
    <name evidence="21" type="primary">FZD8</name>
</gene>
<dbReference type="InterPro" id="IPR015526">
    <property type="entry name" value="Frizzled/SFRP"/>
</dbReference>
<dbReference type="PANTHER" id="PTHR11309">
    <property type="entry name" value="FRIZZLED"/>
    <property type="match status" value="1"/>
</dbReference>
<dbReference type="PROSITE" id="PS50261">
    <property type="entry name" value="G_PROTEIN_RECEP_F2_4"/>
    <property type="match status" value="1"/>
</dbReference>
<keyword evidence="8 17" id="KW-1133">Transmembrane helix</keyword>
<evidence type="ECO:0000256" key="12">
    <source>
        <dbReference type="ARBA" id="ARBA00023170"/>
    </source>
</evidence>
<dbReference type="InterPro" id="IPR017981">
    <property type="entry name" value="GPCR_2-like_7TM"/>
</dbReference>
<dbReference type="CDD" id="cd07461">
    <property type="entry name" value="CRD_FZ8"/>
    <property type="match status" value="1"/>
</dbReference>
<dbReference type="InterPro" id="IPR041776">
    <property type="entry name" value="FZ8_CRD"/>
</dbReference>
<feature type="domain" description="G-protein coupled receptors family 2 profile 2" evidence="20">
    <location>
        <begin position="219"/>
        <end position="508"/>
    </location>
</feature>
<dbReference type="Gene3D" id="1.10.2000.10">
    <property type="entry name" value="Frizzled cysteine-rich domain"/>
    <property type="match status" value="1"/>
</dbReference>
<dbReference type="PROSITE" id="PS50038">
    <property type="entry name" value="FZ"/>
    <property type="match status" value="1"/>
</dbReference>
<dbReference type="SMART" id="SM00063">
    <property type="entry name" value="FRI"/>
    <property type="match status" value="1"/>
</dbReference>
<evidence type="ECO:0000256" key="16">
    <source>
        <dbReference type="PROSITE-ProRule" id="PRU00090"/>
    </source>
</evidence>
<keyword evidence="12" id="KW-0675">Receptor</keyword>
<feature type="transmembrane region" description="Helical" evidence="17">
    <location>
        <begin position="378"/>
        <end position="404"/>
    </location>
</feature>
<dbReference type="PANTHER" id="PTHR11309:SF90">
    <property type="entry name" value="FRIZZLED-8"/>
    <property type="match status" value="1"/>
</dbReference>
<feature type="transmembrane region" description="Helical" evidence="17">
    <location>
        <begin position="425"/>
        <end position="450"/>
    </location>
</feature>
<reference evidence="21" key="2">
    <citation type="submission" date="2025-08" db="UniProtKB">
        <authorList>
            <consortium name="Ensembl"/>
        </authorList>
    </citation>
    <scope>IDENTIFICATION</scope>
</reference>
<dbReference type="GO" id="GO:0004930">
    <property type="term" value="F:G protein-coupled receptor activity"/>
    <property type="evidence" value="ECO:0007669"/>
    <property type="project" value="UniProtKB-KW"/>
</dbReference>
<dbReference type="PRINTS" id="PR00489">
    <property type="entry name" value="FRIZZLED"/>
</dbReference>
<dbReference type="SUPFAM" id="SSF63501">
    <property type="entry name" value="Frizzled cysteine-rich domain"/>
    <property type="match status" value="1"/>
</dbReference>
<feature type="chain" id="PRO_5034854067" description="Frizzled-5" evidence="18">
    <location>
        <begin position="23"/>
        <end position="537"/>
    </location>
</feature>
<dbReference type="GO" id="GO:0005886">
    <property type="term" value="C:plasma membrane"/>
    <property type="evidence" value="ECO:0007669"/>
    <property type="project" value="UniProtKB-SubCell"/>
</dbReference>
<dbReference type="Ensembl" id="ENSBGRT00000019472.1">
    <property type="protein sequence ID" value="ENSBGRP00000016850.1"/>
    <property type="gene ID" value="ENSBGRG00000010581.1"/>
</dbReference>
<dbReference type="FunFam" id="1.20.1070.10:FF:000053">
    <property type="entry name" value="Frizzled class receptor 8a"/>
    <property type="match status" value="1"/>
</dbReference>
<dbReference type="CDD" id="cd15250">
    <property type="entry name" value="7tmF_FZD8"/>
    <property type="match status" value="1"/>
</dbReference>
<evidence type="ECO:0000256" key="7">
    <source>
        <dbReference type="ARBA" id="ARBA00022729"/>
    </source>
</evidence>
<feature type="domain" description="FZ" evidence="19">
    <location>
        <begin position="25"/>
        <end position="146"/>
    </location>
</feature>
<evidence type="ECO:0000256" key="1">
    <source>
        <dbReference type="ARBA" id="ARBA00004651"/>
    </source>
</evidence>
<keyword evidence="3" id="KW-0217">Developmental protein</keyword>
<keyword evidence="9" id="KW-0297">G-protein coupled receptor</keyword>
<evidence type="ECO:0000256" key="8">
    <source>
        <dbReference type="ARBA" id="ARBA00022989"/>
    </source>
</evidence>
<accession>A0A8B9X6G5</accession>
<keyword evidence="11 16" id="KW-1015">Disulfide bond</keyword>
<evidence type="ECO:0000259" key="20">
    <source>
        <dbReference type="PROSITE" id="PS50261"/>
    </source>
</evidence>
<name>A0A8B9X6G5_BOSMU</name>
<dbReference type="Proteomes" id="UP000694520">
    <property type="component" value="Chromosome 12"/>
</dbReference>
<dbReference type="InterPro" id="IPR000539">
    <property type="entry name" value="Frizzled/Smoothened_7TM"/>
</dbReference>
<feature type="transmembrane region" description="Helical" evidence="17">
    <location>
        <begin position="255"/>
        <end position="275"/>
    </location>
</feature>
<feature type="disulfide bond" evidence="16">
    <location>
        <begin position="38"/>
        <end position="84"/>
    </location>
</feature>
<evidence type="ECO:0000256" key="6">
    <source>
        <dbReference type="ARBA" id="ARBA00022692"/>
    </source>
</evidence>
<dbReference type="InterPro" id="IPR036790">
    <property type="entry name" value="Frizzled_dom_sf"/>
</dbReference>
<feature type="signal peptide" evidence="18">
    <location>
        <begin position="1"/>
        <end position="22"/>
    </location>
</feature>
<evidence type="ECO:0000259" key="19">
    <source>
        <dbReference type="PROSITE" id="PS50038"/>
    </source>
</evidence>
<keyword evidence="5" id="KW-0879">Wnt signaling pathway</keyword>
<evidence type="ECO:0000256" key="11">
    <source>
        <dbReference type="ARBA" id="ARBA00023157"/>
    </source>
</evidence>
<comment type="subcellular location">
    <subcellularLocation>
        <location evidence="1">Cell membrane</location>
        <topology evidence="1">Multi-pass membrane protein</topology>
    </subcellularLocation>
</comment>
<dbReference type="Pfam" id="PF01392">
    <property type="entry name" value="Fz"/>
    <property type="match status" value="1"/>
</dbReference>
<comment type="similarity">
    <text evidence="2">Belongs to the G-protein coupled receptor Fz/Smo family.</text>
</comment>
<keyword evidence="10 17" id="KW-0472">Membrane</keyword>
<feature type="disulfide bond" evidence="16">
    <location>
        <begin position="106"/>
        <end position="130"/>
    </location>
</feature>